<keyword evidence="1" id="KW-0255">Endonuclease</keyword>
<evidence type="ECO:0000313" key="2">
    <source>
        <dbReference type="Proteomes" id="UP000503011"/>
    </source>
</evidence>
<dbReference type="REBASE" id="395904">
    <property type="entry name" value="Psu105367ORF30430P"/>
</dbReference>
<keyword evidence="2" id="KW-1185">Reference proteome</keyword>
<sequence length="300" mass="33624">MAIGFTQPLRWTREELLSGRNKAEALFVEERREEGPRRFAAVCADIEPVVRGALDLTNNLRNLSGETVKSDPTLFQTLRYFCGPPISEEDLWTLVGGPKFKKLPDDWADETAAVISLVLDPVRFPWVELDRDPTEIEREKAVLSTTVLLASRLIGTRRRGSASLRQEAAVGKILHDAGYDFDATRAAITVLDSLPRGHYSKERKVAEAKCDVPVRLRDGRLLAVECKVSNGPKNGWKRVVREVGGKAEIWRQVFGKQVITAVVLAGVFDLSCLEQAQRGHVMILWEHDLTPLIEFVNRAE</sequence>
<reference evidence="1 2" key="2">
    <citation type="submission" date="2020-03" db="EMBL/GenBank/DDBJ databases">
        <authorList>
            <person name="Ichikawa N."/>
            <person name="Kimura A."/>
            <person name="Kitahashi Y."/>
            <person name="Uohara A."/>
        </authorList>
    </citation>
    <scope>NUCLEOTIDE SEQUENCE [LARGE SCALE GENOMIC DNA]</scope>
    <source>
        <strain evidence="1 2">NBRC 105367</strain>
    </source>
</reference>
<dbReference type="Pfam" id="PF09572">
    <property type="entry name" value="RE_XamI"/>
    <property type="match status" value="1"/>
</dbReference>
<reference evidence="1 2" key="1">
    <citation type="submission" date="2020-03" db="EMBL/GenBank/DDBJ databases">
        <title>Whole genome shotgun sequence of Phytohabitans suffuscus NBRC 105367.</title>
        <authorList>
            <person name="Komaki H."/>
            <person name="Tamura T."/>
        </authorList>
    </citation>
    <scope>NUCLEOTIDE SEQUENCE [LARGE SCALE GENOMIC DNA]</scope>
    <source>
        <strain evidence="1 2">NBRC 105367</strain>
    </source>
</reference>
<dbReference type="AlphaFoldDB" id="A0A6F8YIF9"/>
<dbReference type="EMBL" id="AP022871">
    <property type="protein sequence ID" value="BCB85731.1"/>
    <property type="molecule type" value="Genomic_DNA"/>
</dbReference>
<organism evidence="1 2">
    <name type="scientific">Phytohabitans suffuscus</name>
    <dbReference type="NCBI Taxonomy" id="624315"/>
    <lineage>
        <taxon>Bacteria</taxon>
        <taxon>Bacillati</taxon>
        <taxon>Actinomycetota</taxon>
        <taxon>Actinomycetes</taxon>
        <taxon>Micromonosporales</taxon>
        <taxon>Micromonosporaceae</taxon>
    </lineage>
</organism>
<protein>
    <submittedName>
        <fullName evidence="1">Type II restriction endonuclease</fullName>
    </submittedName>
</protein>
<evidence type="ECO:0000313" key="1">
    <source>
        <dbReference type="EMBL" id="BCB85731.1"/>
    </source>
</evidence>
<dbReference type="KEGG" id="psuu:Psuf_030440"/>
<dbReference type="GO" id="GO:0009036">
    <property type="term" value="F:type II site-specific deoxyribonuclease activity"/>
    <property type="evidence" value="ECO:0007669"/>
    <property type="project" value="InterPro"/>
</dbReference>
<gene>
    <name evidence="1" type="ORF">Psuf_030440</name>
</gene>
<dbReference type="Proteomes" id="UP000503011">
    <property type="component" value="Chromosome"/>
</dbReference>
<name>A0A6F8YIF9_9ACTN</name>
<dbReference type="GO" id="GO:0009307">
    <property type="term" value="P:DNA restriction-modification system"/>
    <property type="evidence" value="ECO:0007669"/>
    <property type="project" value="InterPro"/>
</dbReference>
<keyword evidence="1" id="KW-0378">Hydrolase</keyword>
<accession>A0A6F8YIF9</accession>
<dbReference type="GO" id="GO:0003677">
    <property type="term" value="F:DNA binding"/>
    <property type="evidence" value="ECO:0007669"/>
    <property type="project" value="InterPro"/>
</dbReference>
<dbReference type="RefSeq" id="WP_173157473.1">
    <property type="nucleotide sequence ID" value="NZ_AP022871.1"/>
</dbReference>
<proteinExistence type="predicted"/>
<keyword evidence="1" id="KW-0540">Nuclease</keyword>
<dbReference type="InterPro" id="IPR019072">
    <property type="entry name" value="Restrct_endonuc_II_XamI"/>
</dbReference>